<dbReference type="EMBL" id="CP127295">
    <property type="protein sequence ID" value="WIY01720.1"/>
    <property type="molecule type" value="Genomic_DNA"/>
</dbReference>
<evidence type="ECO:0000313" key="2">
    <source>
        <dbReference type="Proteomes" id="UP001239397"/>
    </source>
</evidence>
<dbReference type="Proteomes" id="UP001239397">
    <property type="component" value="Chromosome"/>
</dbReference>
<name>A0A9Y2JPY4_9PSEU</name>
<protein>
    <submittedName>
        <fullName evidence="1">Uncharacterized protein</fullName>
    </submittedName>
</protein>
<keyword evidence="2" id="KW-1185">Reference proteome</keyword>
<sequence>MQYEIVRHTRIERTGFPLTTRISAWHDEPMSDAEDRFRDPLVRVGRFADEVLVRCPRCAACATVLARLGAPEYRTDRGDGRRMTRKRLRCLACGLSKDGFPLTQVIGGPVDPSFRLPLWLQANCCGETLWAYNAGHLDLLESHVAARLRERGPVPGSMSMVERLPAWLKSAKNRDEVLRAIRRLRSSLPAVRQCIRK</sequence>
<accession>A0A9Y2JPY4</accession>
<dbReference type="KEGG" id="amog:QRX60_48215"/>
<evidence type="ECO:0000313" key="1">
    <source>
        <dbReference type="EMBL" id="WIY01720.1"/>
    </source>
</evidence>
<dbReference type="RefSeq" id="WP_285998165.1">
    <property type="nucleotide sequence ID" value="NZ_CP127295.1"/>
</dbReference>
<organism evidence="1 2">
    <name type="scientific">Amycolatopsis mongoliensis</name>
    <dbReference type="NCBI Taxonomy" id="715475"/>
    <lineage>
        <taxon>Bacteria</taxon>
        <taxon>Bacillati</taxon>
        <taxon>Actinomycetota</taxon>
        <taxon>Actinomycetes</taxon>
        <taxon>Pseudonocardiales</taxon>
        <taxon>Pseudonocardiaceae</taxon>
        <taxon>Amycolatopsis</taxon>
    </lineage>
</organism>
<gene>
    <name evidence="1" type="ORF">QRX60_48215</name>
</gene>
<proteinExistence type="predicted"/>
<dbReference type="AlphaFoldDB" id="A0A9Y2JPY4"/>
<reference evidence="1 2" key="1">
    <citation type="submission" date="2023-06" db="EMBL/GenBank/DDBJ databases">
        <authorList>
            <person name="Oyuntsetseg B."/>
            <person name="Kim S.B."/>
        </authorList>
    </citation>
    <scope>NUCLEOTIDE SEQUENCE [LARGE SCALE GENOMIC DNA]</scope>
    <source>
        <strain evidence="1 2">4-36</strain>
    </source>
</reference>